<dbReference type="EMBL" id="JBHRSZ010000004">
    <property type="protein sequence ID" value="MFC3151437.1"/>
    <property type="molecule type" value="Genomic_DNA"/>
</dbReference>
<protein>
    <recommendedName>
        <fullName evidence="2">Zinc-type alcohol dehydrogenase-like protein</fullName>
    </recommendedName>
</protein>
<dbReference type="PANTHER" id="PTHR44154:SF1">
    <property type="entry name" value="QUINONE OXIDOREDUCTASE"/>
    <property type="match status" value="1"/>
</dbReference>
<organism evidence="4 5">
    <name type="scientific">Litoribrevibacter euphylliae</name>
    <dbReference type="NCBI Taxonomy" id="1834034"/>
    <lineage>
        <taxon>Bacteria</taxon>
        <taxon>Pseudomonadati</taxon>
        <taxon>Pseudomonadota</taxon>
        <taxon>Gammaproteobacteria</taxon>
        <taxon>Oceanospirillales</taxon>
        <taxon>Oceanospirillaceae</taxon>
        <taxon>Litoribrevibacter</taxon>
    </lineage>
</organism>
<dbReference type="Pfam" id="PF13602">
    <property type="entry name" value="ADH_zinc_N_2"/>
    <property type="match status" value="1"/>
</dbReference>
<evidence type="ECO:0000256" key="1">
    <source>
        <dbReference type="ARBA" id="ARBA00022857"/>
    </source>
</evidence>
<dbReference type="InterPro" id="IPR011032">
    <property type="entry name" value="GroES-like_sf"/>
</dbReference>
<dbReference type="InterPro" id="IPR020843">
    <property type="entry name" value="ER"/>
</dbReference>
<dbReference type="Proteomes" id="UP001595476">
    <property type="component" value="Unassembled WGS sequence"/>
</dbReference>
<sequence>MKAIGYQTPTPQLTDTSLLDIEVDKPSATGHDVLVKIDAISVNPVDTKVRMGAEPQGSDYKILGWDAVGTVEAIGDKVTLFRPGDKVFYAGDLTRPGTNSEFHLVDERIAGLAPRSINNAEAAALPLTAITAWELLFDRLNYSDDSQETVLVVGAAGGVGSILVQLAKQLTQLNIIATASRDESKEWLLELGADQVINHRNPLSEELNAIGIDQVDTVISLTNTDDHLDEIITSLKPQGRLALIDDPKELDVRKLKLKSISLHWEFMYTRSMFQTDDQIKQHQLLNQVASLIDQGKIKTTLAKHLGSINAANVMEAHRILESGTSRGKIVLEGF</sequence>
<dbReference type="Gene3D" id="3.40.50.720">
    <property type="entry name" value="NAD(P)-binding Rossmann-like Domain"/>
    <property type="match status" value="1"/>
</dbReference>
<dbReference type="SUPFAM" id="SSF51735">
    <property type="entry name" value="NAD(P)-binding Rossmann-fold domains"/>
    <property type="match status" value="1"/>
</dbReference>
<dbReference type="Gene3D" id="3.90.180.10">
    <property type="entry name" value="Medium-chain alcohol dehydrogenases, catalytic domain"/>
    <property type="match status" value="1"/>
</dbReference>
<proteinExistence type="inferred from homology"/>
<accession>A0ABV7HJC8</accession>
<dbReference type="InterPro" id="IPR036291">
    <property type="entry name" value="NAD(P)-bd_dom_sf"/>
</dbReference>
<dbReference type="SMART" id="SM00829">
    <property type="entry name" value="PKS_ER"/>
    <property type="match status" value="1"/>
</dbReference>
<evidence type="ECO:0000256" key="2">
    <source>
        <dbReference type="RuleBase" id="RU364000"/>
    </source>
</evidence>
<name>A0ABV7HJC8_9GAMM</name>
<comment type="similarity">
    <text evidence="2">Belongs to the zinc-containing alcohol dehydrogenase family. Quinone oxidoreductase subfamily.</text>
</comment>
<dbReference type="InterPro" id="IPR051603">
    <property type="entry name" value="Zinc-ADH_QOR/CCCR"/>
</dbReference>
<dbReference type="RefSeq" id="WP_386720191.1">
    <property type="nucleotide sequence ID" value="NZ_JBHRSZ010000004.1"/>
</dbReference>
<evidence type="ECO:0000259" key="3">
    <source>
        <dbReference type="SMART" id="SM00829"/>
    </source>
</evidence>
<dbReference type="InterPro" id="IPR014182">
    <property type="entry name" value="ADH_Zn_typ-1"/>
</dbReference>
<dbReference type="SUPFAM" id="SSF50129">
    <property type="entry name" value="GroES-like"/>
    <property type="match status" value="1"/>
</dbReference>
<reference evidence="5" key="1">
    <citation type="journal article" date="2019" name="Int. J. Syst. Evol. Microbiol.">
        <title>The Global Catalogue of Microorganisms (GCM) 10K type strain sequencing project: providing services to taxonomists for standard genome sequencing and annotation.</title>
        <authorList>
            <consortium name="The Broad Institute Genomics Platform"/>
            <consortium name="The Broad Institute Genome Sequencing Center for Infectious Disease"/>
            <person name="Wu L."/>
            <person name="Ma J."/>
        </authorList>
    </citation>
    <scope>NUCLEOTIDE SEQUENCE [LARGE SCALE GENOMIC DNA]</scope>
    <source>
        <strain evidence="5">KCTC 52438</strain>
    </source>
</reference>
<keyword evidence="5" id="KW-1185">Reference proteome</keyword>
<comment type="caution">
    <text evidence="4">The sequence shown here is derived from an EMBL/GenBank/DDBJ whole genome shotgun (WGS) entry which is preliminary data.</text>
</comment>
<dbReference type="CDD" id="cd08252">
    <property type="entry name" value="AL_MDR"/>
    <property type="match status" value="1"/>
</dbReference>
<dbReference type="PANTHER" id="PTHR44154">
    <property type="entry name" value="QUINONE OXIDOREDUCTASE"/>
    <property type="match status" value="1"/>
</dbReference>
<feature type="domain" description="Enoyl reductase (ER)" evidence="3">
    <location>
        <begin position="12"/>
        <end position="331"/>
    </location>
</feature>
<gene>
    <name evidence="4" type="ORF">ACFOEK_10405</name>
</gene>
<evidence type="ECO:0000313" key="4">
    <source>
        <dbReference type="EMBL" id="MFC3151437.1"/>
    </source>
</evidence>
<evidence type="ECO:0000313" key="5">
    <source>
        <dbReference type="Proteomes" id="UP001595476"/>
    </source>
</evidence>
<keyword evidence="2" id="KW-0862">Zinc</keyword>
<keyword evidence="1" id="KW-0521">NADP</keyword>
<dbReference type="NCBIfam" id="TIGR02817">
    <property type="entry name" value="adh_fam_1"/>
    <property type="match status" value="1"/>
</dbReference>
<keyword evidence="2" id="KW-0479">Metal-binding</keyword>
<dbReference type="InterPro" id="IPR013154">
    <property type="entry name" value="ADH-like_N"/>
</dbReference>
<keyword evidence="2" id="KW-0560">Oxidoreductase</keyword>
<dbReference type="Pfam" id="PF08240">
    <property type="entry name" value="ADH_N"/>
    <property type="match status" value="1"/>
</dbReference>